<comment type="caution">
    <text evidence="1">The sequence shown here is derived from an EMBL/GenBank/DDBJ whole genome shotgun (WGS) entry which is preliminary data.</text>
</comment>
<dbReference type="RefSeq" id="WP_253886446.1">
    <property type="nucleotide sequence ID" value="NZ_BAAAVB010000012.1"/>
</dbReference>
<protein>
    <submittedName>
        <fullName evidence="1">Uncharacterized protein</fullName>
    </submittedName>
</protein>
<gene>
    <name evidence="1" type="ORF">LV75_001926</name>
</gene>
<keyword evidence="2" id="KW-1185">Reference proteome</keyword>
<organism evidence="1 2">
    <name type="scientific">Actinokineospora diospyrosa</name>
    <dbReference type="NCBI Taxonomy" id="103728"/>
    <lineage>
        <taxon>Bacteria</taxon>
        <taxon>Bacillati</taxon>
        <taxon>Actinomycetota</taxon>
        <taxon>Actinomycetes</taxon>
        <taxon>Pseudonocardiales</taxon>
        <taxon>Pseudonocardiaceae</taxon>
        <taxon>Actinokineospora</taxon>
    </lineage>
</organism>
<evidence type="ECO:0000313" key="1">
    <source>
        <dbReference type="EMBL" id="MCP2269437.1"/>
    </source>
</evidence>
<proteinExistence type="predicted"/>
<accession>A0ABT1IA25</accession>
<reference evidence="1 2" key="1">
    <citation type="submission" date="2022-06" db="EMBL/GenBank/DDBJ databases">
        <title>Genomic Encyclopedia of Archaeal and Bacterial Type Strains, Phase II (KMG-II): from individual species to whole genera.</title>
        <authorList>
            <person name="Goeker M."/>
        </authorList>
    </citation>
    <scope>NUCLEOTIDE SEQUENCE [LARGE SCALE GENOMIC DNA]</scope>
    <source>
        <strain evidence="1 2">DSM 44255</strain>
    </source>
</reference>
<evidence type="ECO:0000313" key="2">
    <source>
        <dbReference type="Proteomes" id="UP001205185"/>
    </source>
</evidence>
<dbReference type="EMBL" id="JAMTCO010000005">
    <property type="protein sequence ID" value="MCP2269437.1"/>
    <property type="molecule type" value="Genomic_DNA"/>
</dbReference>
<dbReference type="Proteomes" id="UP001205185">
    <property type="component" value="Unassembled WGS sequence"/>
</dbReference>
<sequence length="68" mass="6895">MTSNGRQYVVTTEVTVTVFDENALAGGEADAAAALRQVVDPAAALAGVAGVRTGRCALRVRPAWPGPA</sequence>
<name>A0ABT1IA25_9PSEU</name>